<gene>
    <name evidence="1" type="ORF">SDC9_185726</name>
</gene>
<evidence type="ECO:0000313" key="1">
    <source>
        <dbReference type="EMBL" id="MPN38202.1"/>
    </source>
</evidence>
<accession>A0A645HIH2</accession>
<sequence length="217" mass="22964">MRLDGAACALIADGEQGGALQTDALQLLLAASDAGAACIAQPLLESKRDLRSFTEAKGAARKTPFEAYVAQANALIRCLGEFEIELPEPLRVRLLSPLTGGPAKDWRSVMARMLTEAGATLTEDEHATHTILLVENTSGLPDERTLALLRRGSGRLTCLVASPAAGGELYSLALMDQACVRGGYSIAPEGMLVFEGMSAVEVLACKAEMERVKACFI</sequence>
<comment type="caution">
    <text evidence="1">The sequence shown here is derived from an EMBL/GenBank/DDBJ whole genome shotgun (WGS) entry which is preliminary data.</text>
</comment>
<dbReference type="EMBL" id="VSSQ01093289">
    <property type="protein sequence ID" value="MPN38202.1"/>
    <property type="molecule type" value="Genomic_DNA"/>
</dbReference>
<protein>
    <submittedName>
        <fullName evidence="1">Uncharacterized protein</fullName>
    </submittedName>
</protein>
<reference evidence="1" key="1">
    <citation type="submission" date="2019-08" db="EMBL/GenBank/DDBJ databases">
        <authorList>
            <person name="Kucharzyk K."/>
            <person name="Murdoch R.W."/>
            <person name="Higgins S."/>
            <person name="Loffler F."/>
        </authorList>
    </citation>
    <scope>NUCLEOTIDE SEQUENCE</scope>
</reference>
<dbReference type="AlphaFoldDB" id="A0A645HIH2"/>
<name>A0A645HIH2_9ZZZZ</name>
<organism evidence="1">
    <name type="scientific">bioreactor metagenome</name>
    <dbReference type="NCBI Taxonomy" id="1076179"/>
    <lineage>
        <taxon>unclassified sequences</taxon>
        <taxon>metagenomes</taxon>
        <taxon>ecological metagenomes</taxon>
    </lineage>
</organism>
<proteinExistence type="predicted"/>